<dbReference type="Gene3D" id="3.90.1150.10">
    <property type="entry name" value="Aspartate Aminotransferase, domain 1"/>
    <property type="match status" value="1"/>
</dbReference>
<evidence type="ECO:0000256" key="1">
    <source>
        <dbReference type="ARBA" id="ARBA00037999"/>
    </source>
</evidence>
<dbReference type="PANTHER" id="PTHR30244:SF34">
    <property type="entry name" value="DTDP-4-AMINO-4,6-DIDEOXYGALACTOSE TRANSAMINASE"/>
    <property type="match status" value="1"/>
</dbReference>
<dbReference type="InterPro" id="IPR015422">
    <property type="entry name" value="PyrdxlP-dep_Trfase_small"/>
</dbReference>
<feature type="active site" description="Proton acceptor" evidence="2">
    <location>
        <position position="185"/>
    </location>
</feature>
<dbReference type="SUPFAM" id="SSF53383">
    <property type="entry name" value="PLP-dependent transferases"/>
    <property type="match status" value="1"/>
</dbReference>
<proteinExistence type="inferred from homology"/>
<dbReference type="GO" id="GO:0000271">
    <property type="term" value="P:polysaccharide biosynthetic process"/>
    <property type="evidence" value="ECO:0007669"/>
    <property type="project" value="TreeGrafter"/>
</dbReference>
<reference evidence="6" key="1">
    <citation type="submission" date="2019-05" db="EMBL/GenBank/DDBJ databases">
        <title>Tamlana fucoidanivorans sp. nov., isolated from the surface of algae collected from Fujian province in China.</title>
        <authorList>
            <person name="Li J."/>
        </authorList>
    </citation>
    <scope>NUCLEOTIDE SEQUENCE [LARGE SCALE GENOMIC DNA]</scope>
    <source>
        <strain evidence="6">2251</strain>
        <plasmid evidence="6">unnamed8</plasmid>
    </source>
</reference>
<dbReference type="GO" id="GO:0008483">
    <property type="term" value="F:transaminase activity"/>
    <property type="evidence" value="ECO:0007669"/>
    <property type="project" value="UniProtKB-KW"/>
</dbReference>
<dbReference type="Pfam" id="PF01041">
    <property type="entry name" value="DegT_DnrJ_EryC1"/>
    <property type="match status" value="1"/>
</dbReference>
<dbReference type="InterPro" id="IPR015424">
    <property type="entry name" value="PyrdxlP-dep_Trfase"/>
</dbReference>
<dbReference type="KEGG" id="plia:E4191_16750"/>
<dbReference type="Gene3D" id="3.40.640.10">
    <property type="entry name" value="Type I PLP-dependent aspartate aminotransferase-like (Major domain)"/>
    <property type="match status" value="1"/>
</dbReference>
<dbReference type="PANTHER" id="PTHR30244">
    <property type="entry name" value="TRANSAMINASE"/>
    <property type="match status" value="1"/>
</dbReference>
<keyword evidence="3 4" id="KW-0663">Pyridoxal phosphate</keyword>
<organism evidence="5 6">
    <name type="scientific">Paracoccus liaowanqingii</name>
    <dbReference type="NCBI Taxonomy" id="2560053"/>
    <lineage>
        <taxon>Bacteria</taxon>
        <taxon>Pseudomonadati</taxon>
        <taxon>Pseudomonadota</taxon>
        <taxon>Alphaproteobacteria</taxon>
        <taxon>Rhodobacterales</taxon>
        <taxon>Paracoccaceae</taxon>
        <taxon>Paracoccus</taxon>
    </lineage>
</organism>
<keyword evidence="5" id="KW-0808">Transferase</keyword>
<dbReference type="GO" id="GO:0030170">
    <property type="term" value="F:pyridoxal phosphate binding"/>
    <property type="evidence" value="ECO:0007669"/>
    <property type="project" value="TreeGrafter"/>
</dbReference>
<keyword evidence="5" id="KW-0032">Aminotransferase</keyword>
<evidence type="ECO:0000256" key="4">
    <source>
        <dbReference type="RuleBase" id="RU004508"/>
    </source>
</evidence>
<gene>
    <name evidence="5" type="ORF">E4191_16750</name>
</gene>
<keyword evidence="5" id="KW-0614">Plasmid</keyword>
<evidence type="ECO:0000256" key="2">
    <source>
        <dbReference type="PIRSR" id="PIRSR000390-1"/>
    </source>
</evidence>
<dbReference type="CDD" id="cd00616">
    <property type="entry name" value="AHBA_syn"/>
    <property type="match status" value="1"/>
</dbReference>
<comment type="similarity">
    <text evidence="1 4">Belongs to the DegT/DnrJ/EryC1 family.</text>
</comment>
<dbReference type="InterPro" id="IPR015421">
    <property type="entry name" value="PyrdxlP-dep_Trfase_major"/>
</dbReference>
<dbReference type="Proteomes" id="UP000296374">
    <property type="component" value="Plasmid unnamed8"/>
</dbReference>
<dbReference type="PIRSF" id="PIRSF000390">
    <property type="entry name" value="PLP_StrS"/>
    <property type="match status" value="1"/>
</dbReference>
<evidence type="ECO:0000313" key="6">
    <source>
        <dbReference type="Proteomes" id="UP000296374"/>
    </source>
</evidence>
<dbReference type="InterPro" id="IPR000653">
    <property type="entry name" value="DegT/StrS_aminotransferase"/>
</dbReference>
<protein>
    <submittedName>
        <fullName evidence="5">DegT/DnrJ/EryC1/StrS family aminotransferase</fullName>
    </submittedName>
</protein>
<name>A0A4Y5SSY3_9RHOB</name>
<sequence length="391" mass="42771">MIPIAQPFLGFEEADAARAVVLSGWLSQGSEVASFETEFAADVCARHACAVSNCTTALHLALLAVGVRQGSEVVTVSHSFIAGANSIRHVGAIPVFVDIEEGGFNIDPSRIADAITPRTQAILCVHQMGMPCDLQSVSAIAKQYSLPLIEDAACAIGSQIRIDDTWRKIGKPHGDIVCFSFHPRKVLTTGEGGMLTTDNDDHDRFFRLARQHGMSISDGVRHASPRVIFEEYLTTGYNYRMTDIQAAIGRQQLKRLPEIVARRRSLAMRYRVLLTAVSGVRAPSEPGWTKSNWQSFAISLDIGLDQKRVMQHMLDNGVATRRGIMCAHREAAYTADPRPHALGRSEAAQDRSILLPLFPQMTDEAQQQVVDALRAAIKACSKTPAMRLVKA</sequence>
<dbReference type="AlphaFoldDB" id="A0A4Y5SSY3"/>
<feature type="modified residue" description="N6-(pyridoxal phosphate)lysine" evidence="3">
    <location>
        <position position="185"/>
    </location>
</feature>
<dbReference type="EMBL" id="CP040759">
    <property type="protein sequence ID" value="QDA35824.1"/>
    <property type="molecule type" value="Genomic_DNA"/>
</dbReference>
<evidence type="ECO:0000256" key="3">
    <source>
        <dbReference type="PIRSR" id="PIRSR000390-2"/>
    </source>
</evidence>
<geneLocation type="plasmid" evidence="5 6">
    <name>unnamed8</name>
</geneLocation>
<dbReference type="RefSeq" id="WP_139615642.1">
    <property type="nucleotide sequence ID" value="NZ_CP040759.1"/>
</dbReference>
<accession>A0A4Y5SSY3</accession>
<evidence type="ECO:0000313" key="5">
    <source>
        <dbReference type="EMBL" id="QDA35824.1"/>
    </source>
</evidence>